<dbReference type="InterPro" id="IPR036236">
    <property type="entry name" value="Znf_C2H2_sf"/>
</dbReference>
<keyword evidence="2" id="KW-0479">Metal-binding</keyword>
<dbReference type="FunFam" id="3.30.160.60:FF:002343">
    <property type="entry name" value="Zinc finger protein 33A"/>
    <property type="match status" value="1"/>
</dbReference>
<dbReference type="SUPFAM" id="SSF57667">
    <property type="entry name" value="beta-beta-alpha zinc fingers"/>
    <property type="match status" value="4"/>
</dbReference>
<dbReference type="Pfam" id="PF00096">
    <property type="entry name" value="zf-C2H2"/>
    <property type="match status" value="3"/>
</dbReference>
<keyword evidence="6" id="KW-0238">DNA-binding</keyword>
<dbReference type="AlphaFoldDB" id="T1IID8"/>
<name>T1IID8_STRMM</name>
<keyword evidence="4 8" id="KW-0863">Zinc-finger</keyword>
<dbReference type="FunFam" id="3.30.160.60:FF:001004">
    <property type="entry name" value="Zinc finger protein 426"/>
    <property type="match status" value="1"/>
</dbReference>
<accession>T1IID8</accession>
<dbReference type="InterPro" id="IPR013087">
    <property type="entry name" value="Znf_C2H2_type"/>
</dbReference>
<dbReference type="FunFam" id="3.30.160.60:FF:000702">
    <property type="entry name" value="Transcription factor E4F1 isoform 1"/>
    <property type="match status" value="1"/>
</dbReference>
<dbReference type="EMBL" id="AFFK01014253">
    <property type="status" value="NOT_ANNOTATED_CDS"/>
    <property type="molecule type" value="Genomic_DNA"/>
</dbReference>
<evidence type="ECO:0000313" key="10">
    <source>
        <dbReference type="EnsemblMetazoa" id="SMAR000634-PA"/>
    </source>
</evidence>
<keyword evidence="3" id="KW-0677">Repeat</keyword>
<evidence type="ECO:0000256" key="4">
    <source>
        <dbReference type="ARBA" id="ARBA00022771"/>
    </source>
</evidence>
<dbReference type="PANTHER" id="PTHR16515">
    <property type="entry name" value="PR DOMAIN ZINC FINGER PROTEIN"/>
    <property type="match status" value="1"/>
</dbReference>
<evidence type="ECO:0000256" key="1">
    <source>
        <dbReference type="ARBA" id="ARBA00004123"/>
    </source>
</evidence>
<evidence type="ECO:0000256" key="7">
    <source>
        <dbReference type="ARBA" id="ARBA00023242"/>
    </source>
</evidence>
<dbReference type="eggNOG" id="KOG1721">
    <property type="taxonomic scope" value="Eukaryota"/>
</dbReference>
<dbReference type="PANTHER" id="PTHR16515:SF66">
    <property type="entry name" value="C2H2-TYPE DOMAIN-CONTAINING PROTEIN"/>
    <property type="match status" value="1"/>
</dbReference>
<dbReference type="Gene3D" id="3.30.160.60">
    <property type="entry name" value="Classic Zinc Finger"/>
    <property type="match status" value="4"/>
</dbReference>
<evidence type="ECO:0000256" key="6">
    <source>
        <dbReference type="ARBA" id="ARBA00023125"/>
    </source>
</evidence>
<feature type="domain" description="C2H2-type" evidence="9">
    <location>
        <begin position="213"/>
        <end position="240"/>
    </location>
</feature>
<evidence type="ECO:0000256" key="8">
    <source>
        <dbReference type="PROSITE-ProRule" id="PRU00042"/>
    </source>
</evidence>
<evidence type="ECO:0000256" key="5">
    <source>
        <dbReference type="ARBA" id="ARBA00022833"/>
    </source>
</evidence>
<evidence type="ECO:0000256" key="3">
    <source>
        <dbReference type="ARBA" id="ARBA00022737"/>
    </source>
</evidence>
<proteinExistence type="predicted"/>
<feature type="domain" description="C2H2-type" evidence="9">
    <location>
        <begin position="145"/>
        <end position="172"/>
    </location>
</feature>
<reference evidence="11" key="1">
    <citation type="submission" date="2011-05" db="EMBL/GenBank/DDBJ databases">
        <authorList>
            <person name="Richards S.R."/>
            <person name="Qu J."/>
            <person name="Jiang H."/>
            <person name="Jhangiani S.N."/>
            <person name="Agravi P."/>
            <person name="Goodspeed R."/>
            <person name="Gross S."/>
            <person name="Mandapat C."/>
            <person name="Jackson L."/>
            <person name="Mathew T."/>
            <person name="Pu L."/>
            <person name="Thornton R."/>
            <person name="Saada N."/>
            <person name="Wilczek-Boney K.B."/>
            <person name="Lee S."/>
            <person name="Kovar C."/>
            <person name="Wu Y."/>
            <person name="Scherer S.E."/>
            <person name="Worley K.C."/>
            <person name="Muzny D.M."/>
            <person name="Gibbs R."/>
        </authorList>
    </citation>
    <scope>NUCLEOTIDE SEQUENCE</scope>
    <source>
        <strain evidence="11">Brora</strain>
    </source>
</reference>
<dbReference type="GO" id="GO:0005634">
    <property type="term" value="C:nucleus"/>
    <property type="evidence" value="ECO:0007669"/>
    <property type="project" value="UniProtKB-SubCell"/>
</dbReference>
<dbReference type="HOGENOM" id="CLU_638298_0_0_1"/>
<dbReference type="SMART" id="SM00355">
    <property type="entry name" value="ZnF_C2H2"/>
    <property type="match status" value="5"/>
</dbReference>
<dbReference type="PROSITE" id="PS50157">
    <property type="entry name" value="ZINC_FINGER_C2H2_2"/>
    <property type="match status" value="5"/>
</dbReference>
<dbReference type="InterPro" id="IPR050331">
    <property type="entry name" value="Zinc_finger"/>
</dbReference>
<sequence>MDQHFVLVVSDNVLLTDLKELTHLIEGNLQEIHVENKTTHETEENSVSIATISTIRCQGNGNCISDLDLPTNDQSSRPPRRTICPSRYNEQTFIRNNVKEVEEDDDRDYVPKQKSTCKINNRIMNGDADSTSGETTENKRNEGVYLCQICSKTFRQKGNLKAHLRVHTDNKPFTCLVKNHTTVTYVHVCAAEDSVTLVHLKRHLTVHSDATPFSCDLCDRKFSQKSYLRSHQRSHTGERPFTCDKCGKRFAHLSDVTRHKIIHTGEKPFVCKHCGSSFSDPSSHRRHERDHVTGKTFQCESCNQQFKRTLQLKNHMASCHNTETQSRELGEVICVEQVNDNDVSVMFIRDTNEETGDKYEEFSINDTNDSGNKYEKVQKKDRVMQNLDFVKNPDFTCQAYYDWLSNFTTHVSSLVAPIDTQLFFVHQSRA</sequence>
<evidence type="ECO:0000256" key="2">
    <source>
        <dbReference type="ARBA" id="ARBA00022723"/>
    </source>
</evidence>
<organism evidence="10 11">
    <name type="scientific">Strigamia maritima</name>
    <name type="common">European centipede</name>
    <name type="synonym">Geophilus maritimus</name>
    <dbReference type="NCBI Taxonomy" id="126957"/>
    <lineage>
        <taxon>Eukaryota</taxon>
        <taxon>Metazoa</taxon>
        <taxon>Ecdysozoa</taxon>
        <taxon>Arthropoda</taxon>
        <taxon>Myriapoda</taxon>
        <taxon>Chilopoda</taxon>
        <taxon>Pleurostigmophora</taxon>
        <taxon>Geophilomorpha</taxon>
        <taxon>Linotaeniidae</taxon>
        <taxon>Strigamia</taxon>
    </lineage>
</organism>
<dbReference type="GO" id="GO:0006355">
    <property type="term" value="P:regulation of DNA-templated transcription"/>
    <property type="evidence" value="ECO:0007669"/>
    <property type="project" value="UniProtKB-ARBA"/>
</dbReference>
<keyword evidence="7" id="KW-0539">Nucleus</keyword>
<dbReference type="Proteomes" id="UP000014500">
    <property type="component" value="Unassembled WGS sequence"/>
</dbReference>
<feature type="domain" description="C2H2-type" evidence="9">
    <location>
        <begin position="269"/>
        <end position="296"/>
    </location>
</feature>
<evidence type="ECO:0000313" key="11">
    <source>
        <dbReference type="Proteomes" id="UP000014500"/>
    </source>
</evidence>
<feature type="domain" description="C2H2-type" evidence="9">
    <location>
        <begin position="241"/>
        <end position="268"/>
    </location>
</feature>
<dbReference type="EnsemblMetazoa" id="SMAR000634-RA">
    <property type="protein sequence ID" value="SMAR000634-PA"/>
    <property type="gene ID" value="SMAR000634"/>
</dbReference>
<dbReference type="Pfam" id="PF12874">
    <property type="entry name" value="zf-met"/>
    <property type="match status" value="1"/>
</dbReference>
<evidence type="ECO:0000259" key="9">
    <source>
        <dbReference type="PROSITE" id="PS50157"/>
    </source>
</evidence>
<dbReference type="STRING" id="126957.T1IID8"/>
<reference evidence="10" key="2">
    <citation type="submission" date="2015-02" db="UniProtKB">
        <authorList>
            <consortium name="EnsemblMetazoa"/>
        </authorList>
    </citation>
    <scope>IDENTIFICATION</scope>
</reference>
<dbReference type="FunFam" id="3.30.160.60:FF:001840">
    <property type="entry name" value="Paternally-expressed gene 3 protein"/>
    <property type="match status" value="1"/>
</dbReference>
<dbReference type="PhylomeDB" id="T1IID8"/>
<dbReference type="GO" id="GO:0003677">
    <property type="term" value="F:DNA binding"/>
    <property type="evidence" value="ECO:0007669"/>
    <property type="project" value="UniProtKB-KW"/>
</dbReference>
<dbReference type="GO" id="GO:0008270">
    <property type="term" value="F:zinc ion binding"/>
    <property type="evidence" value="ECO:0007669"/>
    <property type="project" value="UniProtKB-KW"/>
</dbReference>
<keyword evidence="5" id="KW-0862">Zinc</keyword>
<feature type="domain" description="C2H2-type" evidence="9">
    <location>
        <begin position="297"/>
        <end position="325"/>
    </location>
</feature>
<dbReference type="OMA" id="VENKTTH"/>
<comment type="subcellular location">
    <subcellularLocation>
        <location evidence="1">Nucleus</location>
    </subcellularLocation>
</comment>
<dbReference type="PROSITE" id="PS00028">
    <property type="entry name" value="ZINC_FINGER_C2H2_1"/>
    <property type="match status" value="5"/>
</dbReference>
<protein>
    <recommendedName>
        <fullName evidence="9">C2H2-type domain-containing protein</fullName>
    </recommendedName>
</protein>
<keyword evidence="11" id="KW-1185">Reference proteome</keyword>